<accession>A0ABV5HPP6</accession>
<feature type="transmembrane region" description="Helical" evidence="6">
    <location>
        <begin position="184"/>
        <end position="203"/>
    </location>
</feature>
<dbReference type="Proteomes" id="UP001589645">
    <property type="component" value="Unassembled WGS sequence"/>
</dbReference>
<feature type="domain" description="EamA" evidence="7">
    <location>
        <begin position="160"/>
        <end position="285"/>
    </location>
</feature>
<dbReference type="RefSeq" id="WP_390194244.1">
    <property type="nucleotide sequence ID" value="NZ_JBHMEP010000004.1"/>
</dbReference>
<evidence type="ECO:0000256" key="2">
    <source>
        <dbReference type="ARBA" id="ARBA00022475"/>
    </source>
</evidence>
<keyword evidence="3 6" id="KW-0812">Transmembrane</keyword>
<protein>
    <submittedName>
        <fullName evidence="8">Aromatic amino acid DMT transporter YddG</fullName>
    </submittedName>
</protein>
<feature type="transmembrane region" description="Helical" evidence="6">
    <location>
        <begin position="118"/>
        <end position="137"/>
    </location>
</feature>
<keyword evidence="5 6" id="KW-0472">Membrane</keyword>
<dbReference type="PANTHER" id="PTHR32322">
    <property type="entry name" value="INNER MEMBRANE TRANSPORTER"/>
    <property type="match status" value="1"/>
</dbReference>
<feature type="transmembrane region" description="Helical" evidence="6">
    <location>
        <begin position="245"/>
        <end position="266"/>
    </location>
</feature>
<feature type="transmembrane region" description="Helical" evidence="6">
    <location>
        <begin position="32"/>
        <end position="52"/>
    </location>
</feature>
<dbReference type="InterPro" id="IPR000620">
    <property type="entry name" value="EamA_dom"/>
</dbReference>
<dbReference type="PANTHER" id="PTHR32322:SF18">
    <property type="entry name" value="S-ADENOSYLMETHIONINE_S-ADENOSYLHOMOCYSTEINE TRANSPORTER"/>
    <property type="match status" value="1"/>
</dbReference>
<dbReference type="Pfam" id="PF00892">
    <property type="entry name" value="EamA"/>
    <property type="match status" value="1"/>
</dbReference>
<dbReference type="EMBL" id="JBHMEP010000004">
    <property type="protein sequence ID" value="MFB9136216.1"/>
    <property type="molecule type" value="Genomic_DNA"/>
</dbReference>
<dbReference type="InterPro" id="IPR037185">
    <property type="entry name" value="EmrE-like"/>
</dbReference>
<dbReference type="SUPFAM" id="SSF103481">
    <property type="entry name" value="Multidrug resistance efflux transporter EmrE"/>
    <property type="match status" value="1"/>
</dbReference>
<name>A0ABV5HPP6_9VIBR</name>
<evidence type="ECO:0000256" key="3">
    <source>
        <dbReference type="ARBA" id="ARBA00022692"/>
    </source>
</evidence>
<feature type="transmembrane region" description="Helical" evidence="6">
    <location>
        <begin position="64"/>
        <end position="86"/>
    </location>
</feature>
<organism evidence="8 9">
    <name type="scientific">Vibrio olivae</name>
    <dbReference type="NCBI Taxonomy" id="1243002"/>
    <lineage>
        <taxon>Bacteria</taxon>
        <taxon>Pseudomonadati</taxon>
        <taxon>Pseudomonadota</taxon>
        <taxon>Gammaproteobacteria</taxon>
        <taxon>Vibrionales</taxon>
        <taxon>Vibrionaceae</taxon>
        <taxon>Vibrio</taxon>
    </lineage>
</organism>
<gene>
    <name evidence="8" type="primary">yddG</name>
    <name evidence="8" type="ORF">ACFFUV_14680</name>
</gene>
<evidence type="ECO:0000256" key="4">
    <source>
        <dbReference type="ARBA" id="ARBA00022989"/>
    </source>
</evidence>
<evidence type="ECO:0000313" key="9">
    <source>
        <dbReference type="Proteomes" id="UP001589645"/>
    </source>
</evidence>
<comment type="subcellular location">
    <subcellularLocation>
        <location evidence="1">Cell membrane</location>
        <topology evidence="1">Multi-pass membrane protein</topology>
    </subcellularLocation>
</comment>
<keyword evidence="4 6" id="KW-1133">Transmembrane helix</keyword>
<evidence type="ECO:0000313" key="8">
    <source>
        <dbReference type="EMBL" id="MFB9136216.1"/>
    </source>
</evidence>
<evidence type="ECO:0000256" key="5">
    <source>
        <dbReference type="ARBA" id="ARBA00023136"/>
    </source>
</evidence>
<keyword evidence="2" id="KW-1003">Cell membrane</keyword>
<feature type="transmembrane region" description="Helical" evidence="6">
    <location>
        <begin position="215"/>
        <end position="233"/>
    </location>
</feature>
<proteinExistence type="predicted"/>
<feature type="transmembrane region" description="Helical" evidence="6">
    <location>
        <begin position="272"/>
        <end position="290"/>
    </location>
</feature>
<dbReference type="NCBIfam" id="NF008676">
    <property type="entry name" value="PRK11689.1"/>
    <property type="match status" value="1"/>
</dbReference>
<reference evidence="8 9" key="1">
    <citation type="submission" date="2024-09" db="EMBL/GenBank/DDBJ databases">
        <authorList>
            <person name="Sun Q."/>
            <person name="Mori K."/>
        </authorList>
    </citation>
    <scope>NUCLEOTIDE SEQUENCE [LARGE SCALE GENOMIC DNA]</scope>
    <source>
        <strain evidence="8 9">CECT 8064</strain>
    </source>
</reference>
<comment type="caution">
    <text evidence="8">The sequence shown here is derived from an EMBL/GenBank/DDBJ whole genome shotgun (WGS) entry which is preliminary data.</text>
</comment>
<sequence length="306" mass="32886">MKRHKYTLCGVIAIVLWSTVSALMRIVTESLGPVGGAALIYSLATMMVMMVTGLPRRCDLSLRYVVIGGALFAGYEACMALSLGLADSRHQAVEMMIINYLWPALTVLFAAQLSTKRVSLWLYPSVGIAFIGVVWSILGGQTFSLTALANNIATNPLSFSLALIGAVLWATYCVVTKQIGSGKSAVGLFFLFTAAGLWLQYALSEQPPMSITLPSIAWLVFTGIVMAAGYGLWNQALLGGNMMLLATLSYFTPIMAALFSALLLGISLSSGFWQGVGLVTLGSLLCWWMTRTPEEDNANALIEREA</sequence>
<evidence type="ECO:0000259" key="7">
    <source>
        <dbReference type="Pfam" id="PF00892"/>
    </source>
</evidence>
<evidence type="ECO:0000256" key="6">
    <source>
        <dbReference type="SAM" id="Phobius"/>
    </source>
</evidence>
<dbReference type="InterPro" id="IPR050638">
    <property type="entry name" value="AA-Vitamin_Transporters"/>
</dbReference>
<feature type="transmembrane region" description="Helical" evidence="6">
    <location>
        <begin position="157"/>
        <end position="175"/>
    </location>
</feature>
<evidence type="ECO:0000256" key="1">
    <source>
        <dbReference type="ARBA" id="ARBA00004651"/>
    </source>
</evidence>
<keyword evidence="9" id="KW-1185">Reference proteome</keyword>
<feature type="transmembrane region" description="Helical" evidence="6">
    <location>
        <begin position="92"/>
        <end position="111"/>
    </location>
</feature>